<proteinExistence type="predicted"/>
<name>A0A7E4WCM7_PANRE</name>
<keyword evidence="2" id="KW-1185">Reference proteome</keyword>
<evidence type="ECO:0000313" key="2">
    <source>
        <dbReference type="Proteomes" id="UP000492821"/>
    </source>
</evidence>
<feature type="signal peptide" evidence="1">
    <location>
        <begin position="1"/>
        <end position="19"/>
    </location>
</feature>
<keyword evidence="1" id="KW-0732">Signal</keyword>
<dbReference type="AlphaFoldDB" id="A0A7E4WCM7"/>
<evidence type="ECO:0000313" key="3">
    <source>
        <dbReference type="WBParaSite" id="Pan_g9078.t1"/>
    </source>
</evidence>
<protein>
    <submittedName>
        <fullName evidence="3">CUB_2 domain-containing protein</fullName>
    </submittedName>
</protein>
<feature type="chain" id="PRO_5028884332" evidence="1">
    <location>
        <begin position="20"/>
        <end position="326"/>
    </location>
</feature>
<reference evidence="2" key="1">
    <citation type="journal article" date="2013" name="Genetics">
        <title>The draft genome and transcriptome of Panagrellus redivivus are shaped by the harsh demands of a free-living lifestyle.</title>
        <authorList>
            <person name="Srinivasan J."/>
            <person name="Dillman A.R."/>
            <person name="Macchietto M.G."/>
            <person name="Heikkinen L."/>
            <person name="Lakso M."/>
            <person name="Fracchia K.M."/>
            <person name="Antoshechkin I."/>
            <person name="Mortazavi A."/>
            <person name="Wong G."/>
            <person name="Sternberg P.W."/>
        </authorList>
    </citation>
    <scope>NUCLEOTIDE SEQUENCE [LARGE SCALE GENOMIC DNA]</scope>
    <source>
        <strain evidence="2">MT8872</strain>
    </source>
</reference>
<dbReference type="Proteomes" id="UP000492821">
    <property type="component" value="Unassembled WGS sequence"/>
</dbReference>
<reference evidence="3" key="2">
    <citation type="submission" date="2020-10" db="UniProtKB">
        <authorList>
            <consortium name="WormBaseParasite"/>
        </authorList>
    </citation>
    <scope>IDENTIFICATION</scope>
</reference>
<dbReference type="WBParaSite" id="Pan_g9078.t1">
    <property type="protein sequence ID" value="Pan_g9078.t1"/>
    <property type="gene ID" value="Pan_g9078"/>
</dbReference>
<evidence type="ECO:0000256" key="1">
    <source>
        <dbReference type="SAM" id="SignalP"/>
    </source>
</evidence>
<organism evidence="2 3">
    <name type="scientific">Panagrellus redivivus</name>
    <name type="common">Microworm</name>
    <dbReference type="NCBI Taxonomy" id="6233"/>
    <lineage>
        <taxon>Eukaryota</taxon>
        <taxon>Metazoa</taxon>
        <taxon>Ecdysozoa</taxon>
        <taxon>Nematoda</taxon>
        <taxon>Chromadorea</taxon>
        <taxon>Rhabditida</taxon>
        <taxon>Tylenchina</taxon>
        <taxon>Panagrolaimomorpha</taxon>
        <taxon>Panagrolaimoidea</taxon>
        <taxon>Panagrolaimidae</taxon>
        <taxon>Panagrellus</taxon>
    </lineage>
</organism>
<accession>A0A7E4WCM7</accession>
<sequence length="326" mass="35015">MNMLLVTVFVAGLAIAACAESTTPTPEHLSHTSDGDPVPIYFFAKTGTTRTWIFIPENDDDFVFIIVPKETLKANTSNIYTYLHNDTAISYRNISSGTVDATQSQQITSPDRGSSLTVTLQVLSTATNEVGFYASTFPSPPKNYTVAETISTYGAYHYHSAGYPAFAYGRVWQTWQFTPESSNIALVFTHNGVNQFQVDNKTASLTVFAGAESANSVLKYDCTDKTNKTLCPDSYTAPVGETLTVRFETTEAIINGDHNNPAGVNFFIIGSKQYDPAAPVAGATTTEPAEVNGTTTEVPTTTKGAGSLSPLLAISGVICILPLLRN</sequence>